<proteinExistence type="predicted"/>
<feature type="region of interest" description="Disordered" evidence="1">
    <location>
        <begin position="70"/>
        <end position="103"/>
    </location>
</feature>
<dbReference type="AlphaFoldDB" id="A0A182VM85"/>
<feature type="region of interest" description="Disordered" evidence="1">
    <location>
        <begin position="1"/>
        <end position="37"/>
    </location>
</feature>
<dbReference type="GO" id="GO:0046872">
    <property type="term" value="F:metal ion binding"/>
    <property type="evidence" value="ECO:0007669"/>
    <property type="project" value="InterPro"/>
</dbReference>
<accession>A0A182VM85</accession>
<evidence type="ECO:0000313" key="3">
    <source>
        <dbReference type="Proteomes" id="UP000075903"/>
    </source>
</evidence>
<sequence>MALRPSPLSPTVDDVIPDNRTTSGGQRNGMRHPQKRRKCRLAETVQGVFMDVAIAAHRLNAVISIVVSRGKGAGGGRQGSGVVRWSGVLPPRSDNTASPAMLAPGIRVARGPDWIWHEQASSNRN</sequence>
<dbReference type="Proteomes" id="UP000075903">
    <property type="component" value="Unassembled WGS sequence"/>
</dbReference>
<dbReference type="VEuPathDB" id="VectorBase:AMEM017354"/>
<dbReference type="SUPFAM" id="SSF159034">
    <property type="entry name" value="Mib/herc2 domain-like"/>
    <property type="match status" value="1"/>
</dbReference>
<organism evidence="2 3">
    <name type="scientific">Anopheles merus</name>
    <name type="common">Mosquito</name>
    <dbReference type="NCBI Taxonomy" id="30066"/>
    <lineage>
        <taxon>Eukaryota</taxon>
        <taxon>Metazoa</taxon>
        <taxon>Ecdysozoa</taxon>
        <taxon>Arthropoda</taxon>
        <taxon>Hexapoda</taxon>
        <taxon>Insecta</taxon>
        <taxon>Pterygota</taxon>
        <taxon>Neoptera</taxon>
        <taxon>Endopterygota</taxon>
        <taxon>Diptera</taxon>
        <taxon>Nematocera</taxon>
        <taxon>Culicoidea</taxon>
        <taxon>Culicidae</taxon>
        <taxon>Anophelinae</taxon>
        <taxon>Anopheles</taxon>
    </lineage>
</organism>
<name>A0A182VM85_ANOME</name>
<dbReference type="EnsemblMetazoa" id="AMEM017354-RA">
    <property type="protein sequence ID" value="AMEM017354-PA"/>
    <property type="gene ID" value="AMEM017354"/>
</dbReference>
<evidence type="ECO:0000256" key="1">
    <source>
        <dbReference type="SAM" id="MobiDB-lite"/>
    </source>
</evidence>
<protein>
    <submittedName>
        <fullName evidence="2">Uncharacterized protein</fullName>
    </submittedName>
</protein>
<keyword evidence="3" id="KW-1185">Reference proteome</keyword>
<reference evidence="2" key="1">
    <citation type="submission" date="2020-05" db="UniProtKB">
        <authorList>
            <consortium name="EnsemblMetazoa"/>
        </authorList>
    </citation>
    <scope>IDENTIFICATION</scope>
    <source>
        <strain evidence="2">MAF</strain>
    </source>
</reference>
<dbReference type="InterPro" id="IPR037252">
    <property type="entry name" value="Mib_Herc2_sf"/>
</dbReference>
<dbReference type="GO" id="GO:0004842">
    <property type="term" value="F:ubiquitin-protein transferase activity"/>
    <property type="evidence" value="ECO:0007669"/>
    <property type="project" value="InterPro"/>
</dbReference>
<evidence type="ECO:0000313" key="2">
    <source>
        <dbReference type="EnsemblMetazoa" id="AMEM017354-PA"/>
    </source>
</evidence>